<accession>I4EL36</accession>
<dbReference type="AlphaFoldDB" id="I4EL36"/>
<dbReference type="EMBL" id="CAGS01000437">
    <property type="protein sequence ID" value="CCF85398.1"/>
    <property type="molecule type" value="Genomic_DNA"/>
</dbReference>
<proteinExistence type="predicted"/>
<comment type="caution">
    <text evidence="1">The sequence shown here is derived from an EMBL/GenBank/DDBJ whole genome shotgun (WGS) entry which is preliminary data.</text>
</comment>
<name>I4EL36_9BACT</name>
<evidence type="ECO:0000313" key="1">
    <source>
        <dbReference type="EMBL" id="CCF85398.1"/>
    </source>
</evidence>
<protein>
    <submittedName>
        <fullName evidence="1">Uncharacterized protein</fullName>
    </submittedName>
</protein>
<sequence length="613" mass="63203">MALLTKVGSFTGGGSLGNQSVTGVGFQPKVLILWSSNQTAINSWSDHAVAAIGMTTGPSNAYSVSAAISASLGTRTNASRRMAAKAISISDTSEQILSEADLVSFDADGFTLDWTNTDTNVHIMYLALGGDAVQSAKVVNWQMPTSTGNKVVTGVGFEPDFILNAWTNVTDTIPFSVAHAAFGLGAADGTNEWALNTLAIDDVTTTDTQRGQVTDASAFLVNTDLSVGVKGSLTSFNPDGFTYNFTSVINAYQVITLALKGPAIQVGSFTKPTLSAPAGKDVATTFDPKAVFLASVMNTAQAAPAAHWRVGLGASDGTNQRATLTTDRNARAYFTSSGMAARLSTDNSAFEKDDNDNKASEAVGTLSLGTGKFSLNFPSTNDATATEILYFTFGEGGTIYDETTGEQVIKAVLSGIGKATYLGTSGTVPILAISGGTDGLAFDELDGDLTILTQTAGTDLQAFSETSGLALVKAPLTGTDQTNVTESGLATIRALLAGEDFKGFDETAGAVLALVQTAGSDTEVMAEPGQQVVLVTIAGNGGGYDYDETSGQVVALAKFSGTDGRLFTDNSGPVLIPVKLAGSDAVIGFLLESIQGSIWIPIEITGTIRAVSI</sequence>
<keyword evidence="2" id="KW-1185">Reference proteome</keyword>
<evidence type="ECO:0000313" key="2">
    <source>
        <dbReference type="Proteomes" id="UP000004221"/>
    </source>
</evidence>
<dbReference type="Proteomes" id="UP000004221">
    <property type="component" value="Unassembled WGS sequence"/>
</dbReference>
<organism evidence="1 2">
    <name type="scientific">Nitrolancea hollandica Lb</name>
    <dbReference type="NCBI Taxonomy" id="1129897"/>
    <lineage>
        <taxon>Bacteria</taxon>
        <taxon>Pseudomonadati</taxon>
        <taxon>Thermomicrobiota</taxon>
        <taxon>Thermomicrobia</taxon>
        <taxon>Sphaerobacterales</taxon>
        <taxon>Sphaerobacterineae</taxon>
        <taxon>Sphaerobacteraceae</taxon>
        <taxon>Nitrolancea</taxon>
    </lineage>
</organism>
<gene>
    <name evidence="1" type="ORF">NITHO_4920009</name>
</gene>
<dbReference type="RefSeq" id="WP_008480274.1">
    <property type="nucleotide sequence ID" value="NZ_CAGS01000437.1"/>
</dbReference>
<reference evidence="1 2" key="1">
    <citation type="journal article" date="2012" name="ISME J.">
        <title>Nitrification expanded: discovery, physiology and genomics of a nitrite-oxidizing bacterium from the phylum Chloroflexi.</title>
        <authorList>
            <person name="Sorokin D.Y."/>
            <person name="Lucker S."/>
            <person name="Vejmelkova D."/>
            <person name="Kostrikina N.A."/>
            <person name="Kleerebezem R."/>
            <person name="Rijpstra W.I."/>
            <person name="Damste J.S."/>
            <person name="Le Paslier D."/>
            <person name="Muyzer G."/>
            <person name="Wagner M."/>
            <person name="van Loosdrecht M.C."/>
            <person name="Daims H."/>
        </authorList>
    </citation>
    <scope>NUCLEOTIDE SEQUENCE [LARGE SCALE GENOMIC DNA]</scope>
    <source>
        <strain evidence="2">none</strain>
    </source>
</reference>